<gene>
    <name evidence="1" type="ORF">JOQ06_027022</name>
</gene>
<dbReference type="AlphaFoldDB" id="A0AAD6B9Y6"/>
<evidence type="ECO:0000313" key="2">
    <source>
        <dbReference type="Proteomes" id="UP001219934"/>
    </source>
</evidence>
<reference evidence="1" key="1">
    <citation type="submission" date="2022-11" db="EMBL/GenBank/DDBJ databases">
        <title>Chromosome-level genome of Pogonophryne albipinna.</title>
        <authorList>
            <person name="Jo E."/>
        </authorList>
    </citation>
    <scope>NUCLEOTIDE SEQUENCE</scope>
    <source>
        <strain evidence="1">SGF0006</strain>
        <tissue evidence="1">Muscle</tissue>
    </source>
</reference>
<protein>
    <submittedName>
        <fullName evidence="1">Uncharacterized protein</fullName>
    </submittedName>
</protein>
<sequence length="105" mass="11761">LLSASQSKHPQLPLARMTLNGTRRADKEPLVFGATIMFERYFPTTKYPRTAKEWICDPFVNKPGESSISMQEEDQLLEIANDGGLKNGTVSLQRNKLRAPTDLAL</sequence>
<dbReference type="EMBL" id="JAPTMU010000007">
    <property type="protein sequence ID" value="KAJ4940727.1"/>
    <property type="molecule type" value="Genomic_DNA"/>
</dbReference>
<feature type="non-terminal residue" evidence="1">
    <location>
        <position position="105"/>
    </location>
</feature>
<evidence type="ECO:0000313" key="1">
    <source>
        <dbReference type="EMBL" id="KAJ4940727.1"/>
    </source>
</evidence>
<name>A0AAD6B9Y6_9TELE</name>
<proteinExistence type="predicted"/>
<keyword evidence="2" id="KW-1185">Reference proteome</keyword>
<comment type="caution">
    <text evidence="1">The sequence shown here is derived from an EMBL/GenBank/DDBJ whole genome shotgun (WGS) entry which is preliminary data.</text>
</comment>
<organism evidence="1 2">
    <name type="scientific">Pogonophryne albipinna</name>
    <dbReference type="NCBI Taxonomy" id="1090488"/>
    <lineage>
        <taxon>Eukaryota</taxon>
        <taxon>Metazoa</taxon>
        <taxon>Chordata</taxon>
        <taxon>Craniata</taxon>
        <taxon>Vertebrata</taxon>
        <taxon>Euteleostomi</taxon>
        <taxon>Actinopterygii</taxon>
        <taxon>Neopterygii</taxon>
        <taxon>Teleostei</taxon>
        <taxon>Neoteleostei</taxon>
        <taxon>Acanthomorphata</taxon>
        <taxon>Eupercaria</taxon>
        <taxon>Perciformes</taxon>
        <taxon>Notothenioidei</taxon>
        <taxon>Pogonophryne</taxon>
    </lineage>
</organism>
<accession>A0AAD6B9Y6</accession>
<dbReference type="Proteomes" id="UP001219934">
    <property type="component" value="Unassembled WGS sequence"/>
</dbReference>
<feature type="non-terminal residue" evidence="1">
    <location>
        <position position="1"/>
    </location>
</feature>